<evidence type="ECO:0000313" key="1">
    <source>
        <dbReference type="EMBL" id="OBG33190.1"/>
    </source>
</evidence>
<proteinExistence type="predicted"/>
<comment type="caution">
    <text evidence="1">The sequence shown here is derived from an EMBL/GenBank/DDBJ whole genome shotgun (WGS) entry which is preliminary data.</text>
</comment>
<protein>
    <submittedName>
        <fullName evidence="1">Uncharacterized protein</fullName>
    </submittedName>
</protein>
<evidence type="ECO:0000313" key="2">
    <source>
        <dbReference type="Proteomes" id="UP000092086"/>
    </source>
</evidence>
<dbReference type="AlphaFoldDB" id="A0ABD6NWZ2"/>
<dbReference type="Proteomes" id="UP000092086">
    <property type="component" value="Unassembled WGS sequence"/>
</dbReference>
<sequence length="280" mass="31851">MSELTVIHLARGSNGQAPLERFLESYRAHDAGAAHEFLVVFKGYADENDLIRDEAHARAFGAETLRLERDDLFDIGAYREAARLIETRYVAFFQSFSEIVAHDWLARLYCGIRREGVGLVGATGSWESQASNAFQEFKGRPLPNKAAHWLYKWRFSPHFPNPHIRTTGFIMQRDDFLALRAPQTRSKQLAWAFEAGWSSMTRQVERQGLVALVAGRDGRYFSKDSWPQSETYCAHGQSNLIVQDNHTRKYAEGPEALRREFQCRAWGSGTLPKAHDGANQ</sequence>
<accession>A0ABD6NWZ2</accession>
<name>A0ABD6NWZ2_9MYCO</name>
<organism evidence="1 2">
    <name type="scientific">Mycobacterium alsense</name>
    <dbReference type="NCBI Taxonomy" id="324058"/>
    <lineage>
        <taxon>Bacteria</taxon>
        <taxon>Bacillati</taxon>
        <taxon>Actinomycetota</taxon>
        <taxon>Actinomycetes</taxon>
        <taxon>Mycobacteriales</taxon>
        <taxon>Mycobacteriaceae</taxon>
        <taxon>Mycobacterium</taxon>
    </lineage>
</organism>
<gene>
    <name evidence="1" type="ORF">A5672_24770</name>
</gene>
<dbReference type="EMBL" id="LZIT01000240">
    <property type="protein sequence ID" value="OBG33190.1"/>
    <property type="molecule type" value="Genomic_DNA"/>
</dbReference>
<reference evidence="1 2" key="1">
    <citation type="submission" date="2016-06" db="EMBL/GenBank/DDBJ databases">
        <authorList>
            <person name="Sutton G."/>
            <person name="Brinkac L."/>
            <person name="Sanka R."/>
            <person name="Adams M."/>
            <person name="Lau E."/>
            <person name="Sam S."/>
            <person name="Sreng N."/>
            <person name="Him V."/>
            <person name="Kerleguer A."/>
            <person name="Cheng S."/>
        </authorList>
    </citation>
    <scope>NUCLEOTIDE SEQUENCE [LARGE SCALE GENOMIC DNA]</scope>
    <source>
        <strain evidence="1 2">E2978</strain>
    </source>
</reference>
<dbReference type="RefSeq" id="WP_068212518.1">
    <property type="nucleotide sequence ID" value="NZ_LZIT01000240.1"/>
</dbReference>